<dbReference type="InterPro" id="IPR027417">
    <property type="entry name" value="P-loop_NTPase"/>
</dbReference>
<evidence type="ECO:0000256" key="12">
    <source>
        <dbReference type="HAMAP-Rule" id="MF_00165"/>
    </source>
</evidence>
<gene>
    <name evidence="12" type="primary">tmk</name>
    <name evidence="14" type="ORF">SAMN04244559_00051</name>
</gene>
<sequence>MTQPPNPGRLITFEGGEGAGKSTQVVLLAQALRSRGLSVVTTREPGGSDGAEAIRALLVSGEPGRWDGITEALLHFAARRDHLLRTIWPALQRGEWVVCDRFADSTLAYQGFGHGLSAETIGSLYRIAVGRFAPDLTLVLDLPVEEGLARAGIRGGAEDRYERMELGFHQRLRQGFLGIAADNPRRCAVIDASPSAETVHRIVLETVEARLSPP</sequence>
<dbReference type="SUPFAM" id="SSF52540">
    <property type="entry name" value="P-loop containing nucleoside triphosphate hydrolases"/>
    <property type="match status" value="1"/>
</dbReference>
<dbReference type="FunFam" id="3.40.50.300:FF:000225">
    <property type="entry name" value="Thymidylate kinase"/>
    <property type="match status" value="1"/>
</dbReference>
<comment type="catalytic activity">
    <reaction evidence="10 12">
        <text>dTMP + ATP = dTDP + ADP</text>
        <dbReference type="Rhea" id="RHEA:13517"/>
        <dbReference type="ChEBI" id="CHEBI:30616"/>
        <dbReference type="ChEBI" id="CHEBI:58369"/>
        <dbReference type="ChEBI" id="CHEBI:63528"/>
        <dbReference type="ChEBI" id="CHEBI:456216"/>
        <dbReference type="EC" id="2.7.4.9"/>
    </reaction>
</comment>
<evidence type="ECO:0000256" key="5">
    <source>
        <dbReference type="ARBA" id="ARBA00022727"/>
    </source>
</evidence>
<dbReference type="PANTHER" id="PTHR10344">
    <property type="entry name" value="THYMIDYLATE KINASE"/>
    <property type="match status" value="1"/>
</dbReference>
<evidence type="ECO:0000256" key="1">
    <source>
        <dbReference type="ARBA" id="ARBA00009776"/>
    </source>
</evidence>
<dbReference type="GO" id="GO:0006233">
    <property type="term" value="P:dTDP biosynthetic process"/>
    <property type="evidence" value="ECO:0007669"/>
    <property type="project" value="InterPro"/>
</dbReference>
<dbReference type="EC" id="2.7.4.9" evidence="2 12"/>
<keyword evidence="7 12" id="KW-0418">Kinase</keyword>
<dbReference type="EMBL" id="FNWO01000001">
    <property type="protein sequence ID" value="SEH24713.1"/>
    <property type="molecule type" value="Genomic_DNA"/>
</dbReference>
<comment type="similarity">
    <text evidence="1 12">Belongs to the thymidylate kinase family.</text>
</comment>
<reference evidence="15" key="1">
    <citation type="submission" date="2016-10" db="EMBL/GenBank/DDBJ databases">
        <authorList>
            <person name="Varghese N."/>
            <person name="Submissions S."/>
        </authorList>
    </citation>
    <scope>NUCLEOTIDE SEQUENCE [LARGE SCALE GENOMIC DNA]</scope>
    <source>
        <strain evidence="15">DSM 13234</strain>
    </source>
</reference>
<feature type="domain" description="Thymidylate kinase-like" evidence="13">
    <location>
        <begin position="13"/>
        <end position="201"/>
    </location>
</feature>
<dbReference type="GO" id="GO:0005829">
    <property type="term" value="C:cytosol"/>
    <property type="evidence" value="ECO:0007669"/>
    <property type="project" value="TreeGrafter"/>
</dbReference>
<dbReference type="GO" id="GO:0006235">
    <property type="term" value="P:dTTP biosynthetic process"/>
    <property type="evidence" value="ECO:0007669"/>
    <property type="project" value="UniProtKB-UniRule"/>
</dbReference>
<name>A0A1H6GS82_MAGFU</name>
<dbReference type="GO" id="GO:0005524">
    <property type="term" value="F:ATP binding"/>
    <property type="evidence" value="ECO:0007669"/>
    <property type="project" value="UniProtKB-UniRule"/>
</dbReference>
<keyword evidence="6 12" id="KW-0547">Nucleotide-binding</keyword>
<dbReference type="InterPro" id="IPR039430">
    <property type="entry name" value="Thymidylate_kin-like_dom"/>
</dbReference>
<comment type="function">
    <text evidence="11 12">Phosphorylation of dTMP to form dTDP in both de novo and salvage pathways of dTTP synthesis.</text>
</comment>
<dbReference type="GO" id="GO:0006227">
    <property type="term" value="P:dUDP biosynthetic process"/>
    <property type="evidence" value="ECO:0007669"/>
    <property type="project" value="TreeGrafter"/>
</dbReference>
<evidence type="ECO:0000256" key="4">
    <source>
        <dbReference type="ARBA" id="ARBA00022679"/>
    </source>
</evidence>
<dbReference type="NCBIfam" id="TIGR00041">
    <property type="entry name" value="DTMP_kinase"/>
    <property type="match status" value="1"/>
</dbReference>
<dbReference type="PANTHER" id="PTHR10344:SF4">
    <property type="entry name" value="UMP-CMP KINASE 2, MITOCHONDRIAL"/>
    <property type="match status" value="1"/>
</dbReference>
<dbReference type="InterPro" id="IPR018095">
    <property type="entry name" value="Thymidylate_kin_CS"/>
</dbReference>
<dbReference type="Gene3D" id="3.40.50.300">
    <property type="entry name" value="P-loop containing nucleotide triphosphate hydrolases"/>
    <property type="match status" value="1"/>
</dbReference>
<dbReference type="OrthoDB" id="9774907at2"/>
<dbReference type="InterPro" id="IPR018094">
    <property type="entry name" value="Thymidylate_kinase"/>
</dbReference>
<proteinExistence type="inferred from homology"/>
<dbReference type="CDD" id="cd01672">
    <property type="entry name" value="TMPK"/>
    <property type="match status" value="1"/>
</dbReference>
<dbReference type="HAMAP" id="MF_00165">
    <property type="entry name" value="Thymidylate_kinase"/>
    <property type="match status" value="1"/>
</dbReference>
<evidence type="ECO:0000256" key="2">
    <source>
        <dbReference type="ARBA" id="ARBA00012980"/>
    </source>
</evidence>
<keyword evidence="5 12" id="KW-0545">Nucleotide biosynthesis</keyword>
<feature type="binding site" evidence="12">
    <location>
        <begin position="15"/>
        <end position="22"/>
    </location>
    <ligand>
        <name>ATP</name>
        <dbReference type="ChEBI" id="CHEBI:30616"/>
    </ligand>
</feature>
<keyword evidence="8 12" id="KW-0067">ATP-binding</keyword>
<dbReference type="RefSeq" id="WP_074764393.1">
    <property type="nucleotide sequence ID" value="NZ_FNWO01000001.1"/>
</dbReference>
<dbReference type="PROSITE" id="PS01331">
    <property type="entry name" value="THYMIDYLATE_KINASE"/>
    <property type="match status" value="1"/>
</dbReference>
<evidence type="ECO:0000259" key="13">
    <source>
        <dbReference type="Pfam" id="PF02223"/>
    </source>
</evidence>
<keyword evidence="4 12" id="KW-0808">Transferase</keyword>
<evidence type="ECO:0000256" key="11">
    <source>
        <dbReference type="ARBA" id="ARBA00057735"/>
    </source>
</evidence>
<evidence type="ECO:0000313" key="14">
    <source>
        <dbReference type="EMBL" id="SEH24713.1"/>
    </source>
</evidence>
<organism evidence="14 15">
    <name type="scientific">Magnetospirillum fulvum</name>
    <name type="common">Rhodospirillum fulvum</name>
    <dbReference type="NCBI Taxonomy" id="1082"/>
    <lineage>
        <taxon>Bacteria</taxon>
        <taxon>Pseudomonadati</taxon>
        <taxon>Pseudomonadota</taxon>
        <taxon>Alphaproteobacteria</taxon>
        <taxon>Rhodospirillales</taxon>
        <taxon>Rhodospirillaceae</taxon>
        <taxon>Magnetospirillum</taxon>
    </lineage>
</organism>
<dbReference type="Pfam" id="PF02223">
    <property type="entry name" value="Thymidylate_kin"/>
    <property type="match status" value="1"/>
</dbReference>
<dbReference type="Proteomes" id="UP000182983">
    <property type="component" value="Unassembled WGS sequence"/>
</dbReference>
<evidence type="ECO:0000256" key="8">
    <source>
        <dbReference type="ARBA" id="ARBA00022840"/>
    </source>
</evidence>
<evidence type="ECO:0000256" key="3">
    <source>
        <dbReference type="ARBA" id="ARBA00017144"/>
    </source>
</evidence>
<accession>A0A1H6GS82</accession>
<evidence type="ECO:0000313" key="15">
    <source>
        <dbReference type="Proteomes" id="UP000182983"/>
    </source>
</evidence>
<dbReference type="GO" id="GO:0004798">
    <property type="term" value="F:dTMP kinase activity"/>
    <property type="evidence" value="ECO:0007669"/>
    <property type="project" value="UniProtKB-UniRule"/>
</dbReference>
<protein>
    <recommendedName>
        <fullName evidence="3 12">Thymidylate kinase</fullName>
        <ecNumber evidence="2 12">2.7.4.9</ecNumber>
    </recommendedName>
    <alternativeName>
        <fullName evidence="9 12">dTMP kinase</fullName>
    </alternativeName>
</protein>
<keyword evidence="15" id="KW-1185">Reference proteome</keyword>
<evidence type="ECO:0000256" key="9">
    <source>
        <dbReference type="ARBA" id="ARBA00029962"/>
    </source>
</evidence>
<dbReference type="AlphaFoldDB" id="A0A1H6GS82"/>
<evidence type="ECO:0000256" key="10">
    <source>
        <dbReference type="ARBA" id="ARBA00048743"/>
    </source>
</evidence>
<evidence type="ECO:0000256" key="6">
    <source>
        <dbReference type="ARBA" id="ARBA00022741"/>
    </source>
</evidence>
<evidence type="ECO:0000256" key="7">
    <source>
        <dbReference type="ARBA" id="ARBA00022777"/>
    </source>
</evidence>